<proteinExistence type="predicted"/>
<evidence type="ECO:0000313" key="2">
    <source>
        <dbReference type="EMBL" id="ARX84965.1"/>
    </source>
</evidence>
<gene>
    <name evidence="2" type="ORF">SMD44_04423</name>
</gene>
<dbReference type="RefSeq" id="WP_087885007.1">
    <property type="nucleotide sequence ID" value="NZ_CP021748.1"/>
</dbReference>
<dbReference type="InterPro" id="IPR001509">
    <property type="entry name" value="Epimerase_deHydtase"/>
</dbReference>
<organism evidence="2 3">
    <name type="scientific">Streptomyces alboflavus</name>
    <dbReference type="NCBI Taxonomy" id="67267"/>
    <lineage>
        <taxon>Bacteria</taxon>
        <taxon>Bacillati</taxon>
        <taxon>Actinomycetota</taxon>
        <taxon>Actinomycetes</taxon>
        <taxon>Kitasatosporales</taxon>
        <taxon>Streptomycetaceae</taxon>
        <taxon>Streptomyces</taxon>
    </lineage>
</organism>
<dbReference type="InterPro" id="IPR051783">
    <property type="entry name" value="NAD(P)-dependent_oxidoreduct"/>
</dbReference>
<keyword evidence="3" id="KW-1185">Reference proteome</keyword>
<dbReference type="Gene3D" id="3.40.50.720">
    <property type="entry name" value="NAD(P)-binding Rossmann-like Domain"/>
    <property type="match status" value="1"/>
</dbReference>
<evidence type="ECO:0000313" key="3">
    <source>
        <dbReference type="Proteomes" id="UP000195880"/>
    </source>
</evidence>
<reference evidence="2 3" key="1">
    <citation type="submission" date="2017-05" db="EMBL/GenBank/DDBJ databases">
        <title>Streptomyces alboflavus Genome sequencing and assembly.</title>
        <authorList>
            <person name="Wang Y."/>
            <person name="Du B."/>
            <person name="Ding Y."/>
            <person name="Liu H."/>
            <person name="Hou Q."/>
            <person name="Liu K."/>
            <person name="Wang C."/>
            <person name="Yao L."/>
        </authorList>
    </citation>
    <scope>NUCLEOTIDE SEQUENCE [LARGE SCALE GENOMIC DNA]</scope>
    <source>
        <strain evidence="2 3">MDJK44</strain>
    </source>
</reference>
<dbReference type="OrthoDB" id="3174087at2"/>
<dbReference type="PANTHER" id="PTHR48079">
    <property type="entry name" value="PROTEIN YEEZ"/>
    <property type="match status" value="1"/>
</dbReference>
<feature type="domain" description="NAD-dependent epimerase/dehydratase" evidence="1">
    <location>
        <begin position="6"/>
        <end position="192"/>
    </location>
</feature>
<protein>
    <submittedName>
        <fullName evidence="2">Autoregulator biosynthesis protein</fullName>
    </submittedName>
</protein>
<dbReference type="KEGG" id="salf:SMD44_04423"/>
<sequence>MSGTRVVLTGATGFIGSTVLRELASVGGRELASPGGADGGPGAPRGRPHITAVARRPPAHRDLADRWVAADLARPDTLRGLCDGADVLLHLACALGPDAETCAAVNVAGTAALMEQARRAGTPRIVHLSTAAVYGPGPHRGADVHDLVPAPVSPASRTRLAGEAPALAAGATVLRPGLVLGRGDRWVVPALAELVARVPARWDGGRGLLSAVGVTALARLIARLALAAPGAPAGVFHASHPEPVRCGDLLAELAAHGVLPVAEDDVSGGDLAWRDLSWDECVARLRATPGRVSERQFALLARDHWYRSDRVWEVAGCAPGPGPVECVGEAAGWYRALVAESRGV</sequence>
<dbReference type="InterPro" id="IPR036291">
    <property type="entry name" value="NAD(P)-bd_dom_sf"/>
</dbReference>
<dbReference type="Proteomes" id="UP000195880">
    <property type="component" value="Chromosome"/>
</dbReference>
<dbReference type="EMBL" id="CP021748">
    <property type="protein sequence ID" value="ARX84965.1"/>
    <property type="molecule type" value="Genomic_DNA"/>
</dbReference>
<dbReference type="eggNOG" id="COG0451">
    <property type="taxonomic scope" value="Bacteria"/>
</dbReference>
<dbReference type="AlphaFoldDB" id="A0A1Z1WET1"/>
<name>A0A1Z1WET1_9ACTN</name>
<evidence type="ECO:0000259" key="1">
    <source>
        <dbReference type="Pfam" id="PF01370"/>
    </source>
</evidence>
<dbReference type="SUPFAM" id="SSF51735">
    <property type="entry name" value="NAD(P)-binding Rossmann-fold domains"/>
    <property type="match status" value="1"/>
</dbReference>
<accession>A0A1Z1WET1</accession>
<dbReference type="GO" id="GO:0004029">
    <property type="term" value="F:aldehyde dehydrogenase (NAD+) activity"/>
    <property type="evidence" value="ECO:0007669"/>
    <property type="project" value="TreeGrafter"/>
</dbReference>
<dbReference type="GO" id="GO:0005737">
    <property type="term" value="C:cytoplasm"/>
    <property type="evidence" value="ECO:0007669"/>
    <property type="project" value="TreeGrafter"/>
</dbReference>
<dbReference type="PANTHER" id="PTHR48079:SF6">
    <property type="entry name" value="NAD(P)-BINDING DOMAIN-CONTAINING PROTEIN-RELATED"/>
    <property type="match status" value="1"/>
</dbReference>
<dbReference type="STRING" id="67267.GCA_000716675_04305"/>
<dbReference type="Pfam" id="PF01370">
    <property type="entry name" value="Epimerase"/>
    <property type="match status" value="1"/>
</dbReference>